<organism evidence="3 4">
    <name type="scientific">Lachnospira multipara</name>
    <dbReference type="NCBI Taxonomy" id="28051"/>
    <lineage>
        <taxon>Bacteria</taxon>
        <taxon>Bacillati</taxon>
        <taxon>Bacillota</taxon>
        <taxon>Clostridia</taxon>
        <taxon>Lachnospirales</taxon>
        <taxon>Lachnospiraceae</taxon>
        <taxon>Lachnospira</taxon>
    </lineage>
</organism>
<protein>
    <submittedName>
        <fullName evidence="3">Uncharacterized protein</fullName>
    </submittedName>
</protein>
<keyword evidence="2" id="KW-0812">Transmembrane</keyword>
<gene>
    <name evidence="3" type="ORF">SAMN05216537_10820</name>
</gene>
<feature type="region of interest" description="Disordered" evidence="1">
    <location>
        <begin position="65"/>
        <end position="105"/>
    </location>
</feature>
<keyword evidence="2" id="KW-0472">Membrane</keyword>
<evidence type="ECO:0000256" key="1">
    <source>
        <dbReference type="SAM" id="MobiDB-lite"/>
    </source>
</evidence>
<name>A0A1H5UPI8_9FIRM</name>
<feature type="compositionally biased region" description="Acidic residues" evidence="1">
    <location>
        <begin position="65"/>
        <end position="87"/>
    </location>
</feature>
<keyword evidence="4" id="KW-1185">Reference proteome</keyword>
<evidence type="ECO:0000256" key="2">
    <source>
        <dbReference type="SAM" id="Phobius"/>
    </source>
</evidence>
<keyword evidence="2" id="KW-1133">Transmembrane helix</keyword>
<dbReference type="EMBL" id="FNUL01000008">
    <property type="protein sequence ID" value="SEF76965.1"/>
    <property type="molecule type" value="Genomic_DNA"/>
</dbReference>
<evidence type="ECO:0000313" key="3">
    <source>
        <dbReference type="EMBL" id="SEF76965.1"/>
    </source>
</evidence>
<dbReference type="AlphaFoldDB" id="A0A1H5UPI8"/>
<proteinExistence type="predicted"/>
<dbReference type="Proteomes" id="UP000236726">
    <property type="component" value="Unassembled WGS sequence"/>
</dbReference>
<accession>A0A1H5UPI8</accession>
<feature type="transmembrane region" description="Helical" evidence="2">
    <location>
        <begin position="32"/>
        <end position="55"/>
    </location>
</feature>
<sequence>MSRYRVVPAIVTLLAGFITSVLLILNKYSLEVFVWIVLLVMVCFFVASWLVVYALNRLADKMEEEQKEEENIDQDEDIPDIDLDNIDSIEGVDGKDFDYSDFGDE</sequence>
<feature type="transmembrane region" description="Helical" evidence="2">
    <location>
        <begin position="7"/>
        <end position="26"/>
    </location>
</feature>
<dbReference type="RefSeq" id="WP_103952797.1">
    <property type="nucleotide sequence ID" value="NZ_FNUL01000008.1"/>
</dbReference>
<evidence type="ECO:0000313" key="4">
    <source>
        <dbReference type="Proteomes" id="UP000236726"/>
    </source>
</evidence>
<reference evidence="3 4" key="1">
    <citation type="submission" date="2016-10" db="EMBL/GenBank/DDBJ databases">
        <authorList>
            <person name="de Groot N.N."/>
        </authorList>
    </citation>
    <scope>NUCLEOTIDE SEQUENCE [LARGE SCALE GENOMIC DNA]</scope>
    <source>
        <strain evidence="3 4">D15d</strain>
    </source>
</reference>